<feature type="transmembrane region" description="Helical" evidence="6">
    <location>
        <begin position="295"/>
        <end position="313"/>
    </location>
</feature>
<feature type="transmembrane region" description="Helical" evidence="6">
    <location>
        <begin position="148"/>
        <end position="167"/>
    </location>
</feature>
<feature type="transmembrane region" description="Helical" evidence="6">
    <location>
        <begin position="319"/>
        <end position="335"/>
    </location>
</feature>
<evidence type="ECO:0000256" key="5">
    <source>
        <dbReference type="ARBA" id="ARBA00023136"/>
    </source>
</evidence>
<keyword evidence="2" id="KW-1003">Cell membrane</keyword>
<dbReference type="AlphaFoldDB" id="A0A5J5KCH3"/>
<comment type="caution">
    <text evidence="7">The sequence shown here is derived from an EMBL/GenBank/DDBJ whole genome shotgun (WGS) entry which is preliminary data.</text>
</comment>
<accession>A0A5J5KCH3</accession>
<keyword evidence="5 6" id="KW-0472">Membrane</keyword>
<evidence type="ECO:0000313" key="8">
    <source>
        <dbReference type="Proteomes" id="UP000327011"/>
    </source>
</evidence>
<dbReference type="RefSeq" id="WP_150930290.1">
    <property type="nucleotide sequence ID" value="NZ_VYTZ01000001.1"/>
</dbReference>
<proteinExistence type="predicted"/>
<evidence type="ECO:0000313" key="7">
    <source>
        <dbReference type="EMBL" id="KAA9381528.1"/>
    </source>
</evidence>
<evidence type="ECO:0000256" key="6">
    <source>
        <dbReference type="SAM" id="Phobius"/>
    </source>
</evidence>
<feature type="transmembrane region" description="Helical" evidence="6">
    <location>
        <begin position="87"/>
        <end position="106"/>
    </location>
</feature>
<evidence type="ECO:0000256" key="3">
    <source>
        <dbReference type="ARBA" id="ARBA00022692"/>
    </source>
</evidence>
<feature type="transmembrane region" description="Helical" evidence="6">
    <location>
        <begin position="271"/>
        <end position="288"/>
    </location>
</feature>
<dbReference type="Proteomes" id="UP000327011">
    <property type="component" value="Unassembled WGS sequence"/>
</dbReference>
<dbReference type="PANTHER" id="PTHR32196">
    <property type="entry name" value="ABC TRANSPORTER PERMEASE PROTEIN YPHD-RELATED-RELATED"/>
    <property type="match status" value="1"/>
</dbReference>
<dbReference type="Pfam" id="PF02653">
    <property type="entry name" value="BPD_transp_2"/>
    <property type="match status" value="1"/>
</dbReference>
<dbReference type="CDD" id="cd06579">
    <property type="entry name" value="TM_PBP1_transp_AraH_like"/>
    <property type="match status" value="1"/>
</dbReference>
<name>A0A5J5KCH3_9ACTN</name>
<comment type="subcellular location">
    <subcellularLocation>
        <location evidence="1">Cell membrane</location>
        <topology evidence="1">Multi-pass membrane protein</topology>
    </subcellularLocation>
</comment>
<gene>
    <name evidence="7" type="ORF">F5972_01440</name>
</gene>
<protein>
    <submittedName>
        <fullName evidence="7">ABC transporter permease</fullName>
    </submittedName>
</protein>
<feature type="transmembrane region" description="Helical" evidence="6">
    <location>
        <begin position="187"/>
        <end position="209"/>
    </location>
</feature>
<organism evidence="7 8">
    <name type="scientific">Microbispora cellulosiformans</name>
    <dbReference type="NCBI Taxonomy" id="2614688"/>
    <lineage>
        <taxon>Bacteria</taxon>
        <taxon>Bacillati</taxon>
        <taxon>Actinomycetota</taxon>
        <taxon>Actinomycetes</taxon>
        <taxon>Streptosporangiales</taxon>
        <taxon>Streptosporangiaceae</taxon>
        <taxon>Microbispora</taxon>
    </lineage>
</organism>
<dbReference type="GO" id="GO:0022857">
    <property type="term" value="F:transmembrane transporter activity"/>
    <property type="evidence" value="ECO:0007669"/>
    <property type="project" value="InterPro"/>
</dbReference>
<evidence type="ECO:0000256" key="1">
    <source>
        <dbReference type="ARBA" id="ARBA00004651"/>
    </source>
</evidence>
<evidence type="ECO:0000256" key="2">
    <source>
        <dbReference type="ARBA" id="ARBA00022475"/>
    </source>
</evidence>
<reference evidence="7 8" key="1">
    <citation type="submission" date="2019-09" db="EMBL/GenBank/DDBJ databases">
        <title>Screening of Novel Bioactive Compounds from Soil-Associated.</title>
        <authorList>
            <person name="Gong X."/>
        </authorList>
    </citation>
    <scope>NUCLEOTIDE SEQUENCE [LARGE SCALE GENOMIC DNA]</scope>
    <source>
        <strain evidence="7 8">Gxj-6</strain>
    </source>
</reference>
<evidence type="ECO:0000256" key="4">
    <source>
        <dbReference type="ARBA" id="ARBA00022989"/>
    </source>
</evidence>
<dbReference type="GO" id="GO:0005886">
    <property type="term" value="C:plasma membrane"/>
    <property type="evidence" value="ECO:0007669"/>
    <property type="project" value="UniProtKB-SubCell"/>
</dbReference>
<dbReference type="PANTHER" id="PTHR32196:SF72">
    <property type="entry name" value="RIBOSE IMPORT PERMEASE PROTEIN RBSC"/>
    <property type="match status" value="1"/>
</dbReference>
<dbReference type="EMBL" id="VYTZ01000001">
    <property type="protein sequence ID" value="KAA9381528.1"/>
    <property type="molecule type" value="Genomic_DNA"/>
</dbReference>
<feature type="transmembrane region" description="Helical" evidence="6">
    <location>
        <begin position="62"/>
        <end position="80"/>
    </location>
</feature>
<feature type="transmembrane region" description="Helical" evidence="6">
    <location>
        <begin position="239"/>
        <end position="259"/>
    </location>
</feature>
<sequence>MTATQPTLRAPSNRARAGALMRSTPAYIVVALVALVVVFTIISPEGRFLDATNLQAVGRNSAGLVLLAVGLTFVLGAGHIDLSVGATLVLSSVVAGTVAVDIAGPPSASGVFPSAGPAIAVAALAAVVVGGIAGLVNGLLVTKLKVNSFVVTLGTMGVATGAAQVLTNGSNVAGIPPDVQTSFGLNSVAGIPLPLVLAVVVALVAGVVLSQTSAGRHALAIGSSSDGAMRAGVNVQRSTIAVFVISGLMAGIAGFLDITRFGTTAISGHETTMLQALSAVIIGGTSLFGGRASVLGSVLATFIPTMLLAGFVMVGVSSFYQNIAIGAVLIIAVWLDQLRGK</sequence>
<dbReference type="InterPro" id="IPR001851">
    <property type="entry name" value="ABC_transp_permease"/>
</dbReference>
<feature type="transmembrane region" description="Helical" evidence="6">
    <location>
        <begin position="118"/>
        <end position="141"/>
    </location>
</feature>
<keyword evidence="8" id="KW-1185">Reference proteome</keyword>
<keyword evidence="4 6" id="KW-1133">Transmembrane helix</keyword>
<keyword evidence="3 6" id="KW-0812">Transmembrane</keyword>
<feature type="transmembrane region" description="Helical" evidence="6">
    <location>
        <begin position="24"/>
        <end position="42"/>
    </location>
</feature>